<dbReference type="PANTHER" id="PTHR46056:SF12">
    <property type="entry name" value="LONG-CHAIN-ALCOHOL OXIDASE"/>
    <property type="match status" value="1"/>
</dbReference>
<protein>
    <submittedName>
        <fullName evidence="8">GMC family oxidoreductase</fullName>
    </submittedName>
</protein>
<dbReference type="Proteomes" id="UP000232122">
    <property type="component" value="Unassembled WGS sequence"/>
</dbReference>
<evidence type="ECO:0000259" key="5">
    <source>
        <dbReference type="Pfam" id="PF00732"/>
    </source>
</evidence>
<dbReference type="Pfam" id="PF05199">
    <property type="entry name" value="GMC_oxred_C"/>
    <property type="match status" value="1"/>
</dbReference>
<reference evidence="8 9" key="1">
    <citation type="journal article" date="2018" name="Microb. Genom.">
        <title>Deciphering the unexplored Leptospira diversity from soils uncovers genomic evolution to virulence.</title>
        <authorList>
            <person name="Thibeaux R."/>
            <person name="Iraola G."/>
            <person name="Ferres I."/>
            <person name="Bierque E."/>
            <person name="Girault D."/>
            <person name="Soupe-Gilbert M.E."/>
            <person name="Picardeau M."/>
            <person name="Goarant C."/>
        </authorList>
    </citation>
    <scope>NUCLEOTIDE SEQUENCE [LARGE SCALE GENOMIC DNA]</scope>
    <source>
        <strain evidence="8 9">ATI7-C-A5</strain>
    </source>
</reference>
<sequence length="522" mass="57720">MSGRVYEWKNLGESRTVRADVVIVGTGCGGATLAHELSKNGKKVVLIEEGGYYHTGTFDNRELNMAGKVSAERNMTTDGSGTINLVYGKNVGGASVHYWADSYRTPNDRLELWKEEYGVHGHGPEDLEPYWKELDETLNVHPAKEEYHNKMNHLVRKATESLGWEGNPVPQARKNCQKSGHCMQGCMFGAKQSQLVTHLPRAMAFGADIYADCKAVKLSMKGDSVEFLEAVMIDRPSGKESEIVLRFEAPVFAIAAGGFGSSTFLLRNGLKKKLPALGEFLAINPSPFVHAFYEEPIIQWRNIPSAFGVEEFRLARFQEGRYVEGGFLIMANQLQPGSLAALIPGFGTEHREMMKRLPHFGGTIGWIDDVPSELGNIAVNSSGKRTVTYNFGKVTKAVLRDCIRKQVQLNFKAGAEWVLLPDLKKTRIDSEKEIDKVDSLELSPASMMMAAPHPAGGCRMGQDPSRSVVDWKHRVHGIKNLYVSDSSVFPTAVSVDPSYTIMAFSKRAASFILEDWSASKPI</sequence>
<evidence type="ECO:0000313" key="8">
    <source>
        <dbReference type="EMBL" id="MDV6236083.1"/>
    </source>
</evidence>
<feature type="domain" description="Glucose-methanol-choline oxidoreductase C-terminal" evidence="7">
    <location>
        <begin position="399"/>
        <end position="504"/>
    </location>
</feature>
<accession>A0AAE4QN88</accession>
<name>A0AAE4QN88_9LEPT</name>
<organism evidence="8 9">
    <name type="scientific">Leptospira ellisii</name>
    <dbReference type="NCBI Taxonomy" id="2023197"/>
    <lineage>
        <taxon>Bacteria</taxon>
        <taxon>Pseudomonadati</taxon>
        <taxon>Spirochaetota</taxon>
        <taxon>Spirochaetia</taxon>
        <taxon>Leptospirales</taxon>
        <taxon>Leptospiraceae</taxon>
        <taxon>Leptospira</taxon>
    </lineage>
</organism>
<gene>
    <name evidence="8" type="ORF">CH379_010660</name>
</gene>
<keyword evidence="4" id="KW-0560">Oxidoreductase</keyword>
<dbReference type="Pfam" id="PF00732">
    <property type="entry name" value="GMC_oxred_N"/>
    <property type="match status" value="1"/>
</dbReference>
<feature type="domain" description="FAD-dependent oxidoreductase 2 FAD-binding" evidence="6">
    <location>
        <begin position="20"/>
        <end position="52"/>
    </location>
</feature>
<comment type="caution">
    <text evidence="8">The sequence shown here is derived from an EMBL/GenBank/DDBJ whole genome shotgun (WGS) entry which is preliminary data.</text>
</comment>
<feature type="domain" description="Glucose-methanol-choline oxidoreductase N-terminal" evidence="5">
    <location>
        <begin position="56"/>
        <end position="283"/>
    </location>
</feature>
<dbReference type="Pfam" id="PF00890">
    <property type="entry name" value="FAD_binding_2"/>
    <property type="match status" value="1"/>
</dbReference>
<dbReference type="SUPFAM" id="SSF51905">
    <property type="entry name" value="FAD/NAD(P)-binding domain"/>
    <property type="match status" value="1"/>
</dbReference>
<keyword evidence="3" id="KW-0274">FAD</keyword>
<dbReference type="Gene3D" id="3.50.50.60">
    <property type="entry name" value="FAD/NAD(P)-binding domain"/>
    <property type="match status" value="2"/>
</dbReference>
<dbReference type="AlphaFoldDB" id="A0AAE4QN88"/>
<proteinExistence type="inferred from homology"/>
<dbReference type="InterPro" id="IPR007867">
    <property type="entry name" value="GMC_OxRtase_C"/>
</dbReference>
<evidence type="ECO:0000256" key="1">
    <source>
        <dbReference type="ARBA" id="ARBA00010790"/>
    </source>
</evidence>
<keyword evidence="9" id="KW-1185">Reference proteome</keyword>
<dbReference type="InterPro" id="IPR003953">
    <property type="entry name" value="FAD-dep_OxRdtase_2_FAD-bd"/>
</dbReference>
<dbReference type="RefSeq" id="WP_100746860.1">
    <property type="nucleotide sequence ID" value="NZ_NPEF02000012.1"/>
</dbReference>
<dbReference type="InterPro" id="IPR036188">
    <property type="entry name" value="FAD/NAD-bd_sf"/>
</dbReference>
<keyword evidence="2" id="KW-0285">Flavoprotein</keyword>
<comment type="similarity">
    <text evidence="1">Belongs to the GMC oxidoreductase family.</text>
</comment>
<evidence type="ECO:0000259" key="7">
    <source>
        <dbReference type="Pfam" id="PF05199"/>
    </source>
</evidence>
<evidence type="ECO:0000313" key="9">
    <source>
        <dbReference type="Proteomes" id="UP000232122"/>
    </source>
</evidence>
<dbReference type="EMBL" id="NPEF02000012">
    <property type="protein sequence ID" value="MDV6236083.1"/>
    <property type="molecule type" value="Genomic_DNA"/>
</dbReference>
<evidence type="ECO:0000256" key="4">
    <source>
        <dbReference type="ARBA" id="ARBA00023002"/>
    </source>
</evidence>
<dbReference type="GO" id="GO:0016614">
    <property type="term" value="F:oxidoreductase activity, acting on CH-OH group of donors"/>
    <property type="evidence" value="ECO:0007669"/>
    <property type="project" value="InterPro"/>
</dbReference>
<dbReference type="GO" id="GO:0050660">
    <property type="term" value="F:flavin adenine dinucleotide binding"/>
    <property type="evidence" value="ECO:0007669"/>
    <property type="project" value="InterPro"/>
</dbReference>
<evidence type="ECO:0000256" key="2">
    <source>
        <dbReference type="ARBA" id="ARBA00022630"/>
    </source>
</evidence>
<dbReference type="PANTHER" id="PTHR46056">
    <property type="entry name" value="LONG-CHAIN-ALCOHOL OXIDASE"/>
    <property type="match status" value="1"/>
</dbReference>
<dbReference type="InterPro" id="IPR000172">
    <property type="entry name" value="GMC_OxRdtase_N"/>
</dbReference>
<evidence type="ECO:0000259" key="6">
    <source>
        <dbReference type="Pfam" id="PF00890"/>
    </source>
</evidence>
<evidence type="ECO:0000256" key="3">
    <source>
        <dbReference type="ARBA" id="ARBA00022827"/>
    </source>
</evidence>